<protein>
    <recommendedName>
        <fullName evidence="1">N-acetyltransferase domain-containing protein</fullName>
    </recommendedName>
</protein>
<dbReference type="OMA" id="EMDRRWW"/>
<name>A0A7U2F845_PHANO</name>
<keyword evidence="3" id="KW-1185">Reference proteome</keyword>
<evidence type="ECO:0000313" key="3">
    <source>
        <dbReference type="Proteomes" id="UP000663193"/>
    </source>
</evidence>
<accession>A0A7U2F845</accession>
<dbReference type="OrthoDB" id="410198at2759"/>
<dbReference type="Proteomes" id="UP000663193">
    <property type="component" value="Chromosome 11"/>
</dbReference>
<dbReference type="GO" id="GO:0016747">
    <property type="term" value="F:acyltransferase activity, transferring groups other than amino-acyl groups"/>
    <property type="evidence" value="ECO:0007669"/>
    <property type="project" value="InterPro"/>
</dbReference>
<dbReference type="RefSeq" id="XP_001799369.1">
    <property type="nucleotide sequence ID" value="XM_001799317.1"/>
</dbReference>
<dbReference type="Pfam" id="PF00583">
    <property type="entry name" value="Acetyltransf_1"/>
    <property type="match status" value="1"/>
</dbReference>
<dbReference type="PANTHER" id="PTHR42791:SF14">
    <property type="entry name" value="N-ACETYLTRANSFERASE DOMAIN-CONTAINING PROTEIN"/>
    <property type="match status" value="1"/>
</dbReference>
<dbReference type="VEuPathDB" id="FungiDB:JI435_090660"/>
<sequence>MAIVVREVSDDDLPRAVEVETAAYADNELSPILFPGPFPPEAAGQRVPGLIKMRQEDLTVRYLQAYDEETKQLVAFAKWHIYDTPEAVAASSRPSRAFGAGTNKEACEDFFGQLGSKKQELMGDKPHLYLHMLHADPAFQGRGAGGMLVEWGTKKADELGLPAYLEASPQGYRVYQRYGFKDLEVIDFDLAKYGGSGVYREPIMIREPAKQK</sequence>
<dbReference type="Gene3D" id="3.40.630.30">
    <property type="match status" value="1"/>
</dbReference>
<dbReference type="CDD" id="cd04301">
    <property type="entry name" value="NAT_SF"/>
    <property type="match status" value="1"/>
</dbReference>
<dbReference type="InterPro" id="IPR000182">
    <property type="entry name" value="GNAT_dom"/>
</dbReference>
<dbReference type="SUPFAM" id="SSF55729">
    <property type="entry name" value="Acyl-CoA N-acyltransferases (Nat)"/>
    <property type="match status" value="1"/>
</dbReference>
<feature type="domain" description="N-acetyltransferase" evidence="1">
    <location>
        <begin position="3"/>
        <end position="206"/>
    </location>
</feature>
<organism evidence="2 3">
    <name type="scientific">Phaeosphaeria nodorum (strain SN15 / ATCC MYA-4574 / FGSC 10173)</name>
    <name type="common">Glume blotch fungus</name>
    <name type="synonym">Parastagonospora nodorum</name>
    <dbReference type="NCBI Taxonomy" id="321614"/>
    <lineage>
        <taxon>Eukaryota</taxon>
        <taxon>Fungi</taxon>
        <taxon>Dikarya</taxon>
        <taxon>Ascomycota</taxon>
        <taxon>Pezizomycotina</taxon>
        <taxon>Dothideomycetes</taxon>
        <taxon>Pleosporomycetidae</taxon>
        <taxon>Pleosporales</taxon>
        <taxon>Pleosporineae</taxon>
        <taxon>Phaeosphaeriaceae</taxon>
        <taxon>Parastagonospora</taxon>
    </lineage>
</organism>
<proteinExistence type="predicted"/>
<dbReference type="EMBL" id="CP069033">
    <property type="protein sequence ID" value="QRD00510.1"/>
    <property type="molecule type" value="Genomic_DNA"/>
</dbReference>
<gene>
    <name evidence="2" type="ORF">JI435_090660</name>
</gene>
<dbReference type="AlphaFoldDB" id="A0A7U2F845"/>
<evidence type="ECO:0000313" key="2">
    <source>
        <dbReference type="EMBL" id="QRD00510.1"/>
    </source>
</evidence>
<evidence type="ECO:0000259" key="1">
    <source>
        <dbReference type="PROSITE" id="PS51186"/>
    </source>
</evidence>
<dbReference type="KEGG" id="pno:SNOG_09066"/>
<dbReference type="PANTHER" id="PTHR42791">
    <property type="entry name" value="GNAT FAMILY ACETYLTRANSFERASE"/>
    <property type="match status" value="1"/>
</dbReference>
<reference evidence="3" key="1">
    <citation type="journal article" date="2021" name="BMC Genomics">
        <title>Chromosome-level genome assembly and manually-curated proteome of model necrotroph Parastagonospora nodorum Sn15 reveals a genome-wide trove of candidate effector homologs, and redundancy of virulence-related functions within an accessory chromosome.</title>
        <authorList>
            <person name="Bertazzoni S."/>
            <person name="Jones D.A.B."/>
            <person name="Phan H.T."/>
            <person name="Tan K.-C."/>
            <person name="Hane J.K."/>
        </authorList>
    </citation>
    <scope>NUCLEOTIDE SEQUENCE [LARGE SCALE GENOMIC DNA]</scope>
    <source>
        <strain evidence="3">SN15 / ATCC MYA-4574 / FGSC 10173)</strain>
    </source>
</reference>
<dbReference type="InterPro" id="IPR052523">
    <property type="entry name" value="Trichothecene_AcTrans"/>
</dbReference>
<dbReference type="InterPro" id="IPR016181">
    <property type="entry name" value="Acyl_CoA_acyltransferase"/>
</dbReference>
<dbReference type="PROSITE" id="PS51186">
    <property type="entry name" value="GNAT"/>
    <property type="match status" value="1"/>
</dbReference>